<accession>A0A6B3N140</accession>
<dbReference type="Pfam" id="PF02136">
    <property type="entry name" value="NTF2"/>
    <property type="match status" value="1"/>
</dbReference>
<protein>
    <submittedName>
        <fullName evidence="2">DUF4440 domain-containing protein</fullName>
    </submittedName>
</protein>
<evidence type="ECO:0000259" key="1">
    <source>
        <dbReference type="Pfam" id="PF02136"/>
    </source>
</evidence>
<reference evidence="2" key="1">
    <citation type="submission" date="2019-11" db="EMBL/GenBank/DDBJ databases">
        <title>Genomic insights into an expanded diversity of filamentous marine cyanobacteria reveals the extraordinary biosynthetic potential of Moorea and Okeania.</title>
        <authorList>
            <person name="Ferreira Leao T."/>
            <person name="Wang M."/>
            <person name="Moss N."/>
            <person name="Da Silva R."/>
            <person name="Sanders J."/>
            <person name="Nurk S."/>
            <person name="Gurevich A."/>
            <person name="Humphrey G."/>
            <person name="Reher R."/>
            <person name="Zhu Q."/>
            <person name="Belda-Ferre P."/>
            <person name="Glukhov E."/>
            <person name="Rex R."/>
            <person name="Dorrestein P.C."/>
            <person name="Knight R."/>
            <person name="Pevzner P."/>
            <person name="Gerwick W.H."/>
            <person name="Gerwick L."/>
        </authorList>
    </citation>
    <scope>NUCLEOTIDE SEQUENCE</scope>
    <source>
        <strain evidence="2">SIO1C4</strain>
    </source>
</reference>
<dbReference type="Gene3D" id="3.10.450.50">
    <property type="match status" value="1"/>
</dbReference>
<proteinExistence type="predicted"/>
<name>A0A6B3N140_9CYAN</name>
<sequence>MKTANILSATSQSTHSTNLAIKGITEPVVLRYFETMNAGEYETTAALFADTGAMYPPFEEAIVGKETIAAYLKAEAKGMRLFPKEGIVRVIENKQAQFLVTGKVQTPLFGVNVSWTFVLSQEQKIISAMIKLLASPQELLKLQNKQLESYTD</sequence>
<evidence type="ECO:0000313" key="2">
    <source>
        <dbReference type="EMBL" id="NER26799.1"/>
    </source>
</evidence>
<comment type="caution">
    <text evidence="2">The sequence shown here is derived from an EMBL/GenBank/DDBJ whole genome shotgun (WGS) entry which is preliminary data.</text>
</comment>
<organism evidence="2">
    <name type="scientific">Symploca sp. SIO1C4</name>
    <dbReference type="NCBI Taxonomy" id="2607765"/>
    <lineage>
        <taxon>Bacteria</taxon>
        <taxon>Bacillati</taxon>
        <taxon>Cyanobacteriota</taxon>
        <taxon>Cyanophyceae</taxon>
        <taxon>Coleofasciculales</taxon>
        <taxon>Coleofasciculaceae</taxon>
        <taxon>Symploca</taxon>
    </lineage>
</organism>
<dbReference type="InterPro" id="IPR002075">
    <property type="entry name" value="NTF2_dom"/>
</dbReference>
<dbReference type="InterPro" id="IPR032710">
    <property type="entry name" value="NTF2-like_dom_sf"/>
</dbReference>
<feature type="domain" description="Nuclear transport factor 2" evidence="1">
    <location>
        <begin position="28"/>
        <end position="123"/>
    </location>
</feature>
<dbReference type="AlphaFoldDB" id="A0A6B3N140"/>
<dbReference type="EMBL" id="JAAHFQ010000050">
    <property type="protein sequence ID" value="NER26799.1"/>
    <property type="molecule type" value="Genomic_DNA"/>
</dbReference>
<gene>
    <name evidence="2" type="ORF">F6J89_04010</name>
</gene>
<dbReference type="SUPFAM" id="SSF54427">
    <property type="entry name" value="NTF2-like"/>
    <property type="match status" value="1"/>
</dbReference>